<dbReference type="CDD" id="cd01300">
    <property type="entry name" value="YtcJ_like"/>
    <property type="match status" value="1"/>
</dbReference>
<dbReference type="PANTHER" id="PTHR22642:SF2">
    <property type="entry name" value="PROTEIN LONG AFTER FAR-RED 3"/>
    <property type="match status" value="1"/>
</dbReference>
<dbReference type="Pfam" id="PF07969">
    <property type="entry name" value="Amidohydro_3"/>
    <property type="match status" value="1"/>
</dbReference>
<reference evidence="3 4" key="1">
    <citation type="submission" date="2020-08" db="EMBL/GenBank/DDBJ databases">
        <title>Genomic Encyclopedia of Type Strains, Phase IV (KMG-IV): sequencing the most valuable type-strain genomes for metagenomic binning, comparative biology and taxonomic classification.</title>
        <authorList>
            <person name="Goeker M."/>
        </authorList>
    </citation>
    <scope>NUCLEOTIDE SEQUENCE [LARGE SCALE GENOMIC DNA]</scope>
    <source>
        <strain evidence="3 4">YC6723</strain>
    </source>
</reference>
<comment type="caution">
    <text evidence="3">The sequence shown here is derived from an EMBL/GenBank/DDBJ whole genome shotgun (WGS) entry which is preliminary data.</text>
</comment>
<dbReference type="InterPro" id="IPR013108">
    <property type="entry name" value="Amidohydro_3"/>
</dbReference>
<keyword evidence="4" id="KW-1185">Reference proteome</keyword>
<sequence length="574" mass="62968">METPMRLSTSFGAIASALLLSATGHAQTAPAHGGADLVLVNAKVITVDPKERIARSVAILGNRIVAVGDTDGWVGPATKVIDLKGRALLPGFIDAHSHVEGMADVQAHTIDIQAPPLKDGKAIIARLKEAQKALPAGAWLRGNGTYNQVMPTRAELDAAFPDNPVRLDWSAHDNLINHAAAVALKLDRTFPDPPKGSTGRLERNKDGEVTIIRDYKVDFPATPFPYAQKKEALRNVLRDFYLNRGVTTVSDLSTAEAYRMYQDLRDEGALPTRVRMNPFIRQPEQLDALLTTGMRTGLGDDTLMLGAVKIILDGVWGTTAAVYKPFWNGSGTTFTPNNTGGTSRDRDQLTREIVAAHKAGWQVEIHANGDRAQDMTLDAYEAAQKAAPRPDARDRIEHFGHFLVQDPARTEQRLRRMVADRIIPSAQVAFLWRLTDTNIREPDVQFFALRRLIDLGLHPSGGVDNVGTQPFATNPLFSIQRAVARDTKYGKIVQPEQAITVMEAIKMFTIWAAEANFLEKSLGSIEPGKLADFVVLGRDPLTTPKTKLSEIPVEMTILDGKVRYDRAFPSTTAR</sequence>
<feature type="signal peptide" evidence="1">
    <location>
        <begin position="1"/>
        <end position="26"/>
    </location>
</feature>
<proteinExistence type="predicted"/>
<dbReference type="Gene3D" id="3.10.310.70">
    <property type="match status" value="1"/>
</dbReference>
<dbReference type="AlphaFoldDB" id="A0A840F4F2"/>
<dbReference type="PANTHER" id="PTHR22642">
    <property type="entry name" value="IMIDAZOLONEPROPIONASE"/>
    <property type="match status" value="1"/>
</dbReference>
<dbReference type="SUPFAM" id="SSF51338">
    <property type="entry name" value="Composite domain of metallo-dependent hydrolases"/>
    <property type="match status" value="1"/>
</dbReference>
<keyword evidence="1" id="KW-0732">Signal</keyword>
<evidence type="ECO:0000313" key="3">
    <source>
        <dbReference type="EMBL" id="MBB4152750.1"/>
    </source>
</evidence>
<dbReference type="GO" id="GO:0016810">
    <property type="term" value="F:hydrolase activity, acting on carbon-nitrogen (but not peptide) bonds"/>
    <property type="evidence" value="ECO:0007669"/>
    <property type="project" value="InterPro"/>
</dbReference>
<evidence type="ECO:0000259" key="2">
    <source>
        <dbReference type="Pfam" id="PF07969"/>
    </source>
</evidence>
<protein>
    <recommendedName>
        <fullName evidence="2">Amidohydrolase 3 domain-containing protein</fullName>
    </recommendedName>
</protein>
<dbReference type="RefSeq" id="WP_183982394.1">
    <property type="nucleotide sequence ID" value="NZ_JACIEV010000001.1"/>
</dbReference>
<dbReference type="Gene3D" id="3.20.20.140">
    <property type="entry name" value="Metal-dependent hydrolases"/>
    <property type="match status" value="1"/>
</dbReference>
<dbReference type="SUPFAM" id="SSF51556">
    <property type="entry name" value="Metallo-dependent hydrolases"/>
    <property type="match status" value="1"/>
</dbReference>
<feature type="chain" id="PRO_5033062233" description="Amidohydrolase 3 domain-containing protein" evidence="1">
    <location>
        <begin position="27"/>
        <end position="574"/>
    </location>
</feature>
<dbReference type="InterPro" id="IPR032466">
    <property type="entry name" value="Metal_Hydrolase"/>
</dbReference>
<dbReference type="Gene3D" id="2.30.40.10">
    <property type="entry name" value="Urease, subunit C, domain 1"/>
    <property type="match status" value="1"/>
</dbReference>
<dbReference type="InterPro" id="IPR033932">
    <property type="entry name" value="YtcJ-like"/>
</dbReference>
<evidence type="ECO:0000313" key="4">
    <source>
        <dbReference type="Proteomes" id="UP000529795"/>
    </source>
</evidence>
<gene>
    <name evidence="3" type="ORF">GGQ80_000626</name>
</gene>
<dbReference type="EMBL" id="JACIEV010000001">
    <property type="protein sequence ID" value="MBB4152750.1"/>
    <property type="molecule type" value="Genomic_DNA"/>
</dbReference>
<organism evidence="3 4">
    <name type="scientific">Sphingomonas jinjuensis</name>
    <dbReference type="NCBI Taxonomy" id="535907"/>
    <lineage>
        <taxon>Bacteria</taxon>
        <taxon>Pseudomonadati</taxon>
        <taxon>Pseudomonadota</taxon>
        <taxon>Alphaproteobacteria</taxon>
        <taxon>Sphingomonadales</taxon>
        <taxon>Sphingomonadaceae</taxon>
        <taxon>Sphingomonas</taxon>
    </lineage>
</organism>
<feature type="domain" description="Amidohydrolase 3" evidence="2">
    <location>
        <begin position="79"/>
        <end position="564"/>
    </location>
</feature>
<dbReference type="InterPro" id="IPR011059">
    <property type="entry name" value="Metal-dep_hydrolase_composite"/>
</dbReference>
<accession>A0A840F4F2</accession>
<evidence type="ECO:0000256" key="1">
    <source>
        <dbReference type="SAM" id="SignalP"/>
    </source>
</evidence>
<name>A0A840F4F2_9SPHN</name>
<dbReference type="Proteomes" id="UP000529795">
    <property type="component" value="Unassembled WGS sequence"/>
</dbReference>